<keyword evidence="5 10" id="KW-0812">Transmembrane</keyword>
<dbReference type="AlphaFoldDB" id="A0A127M6I7"/>
<keyword evidence="4" id="KW-0997">Cell inner membrane</keyword>
<dbReference type="Pfam" id="PF21760">
    <property type="entry name" value="SecD_1st"/>
    <property type="match status" value="1"/>
</dbReference>
<dbReference type="RefSeq" id="WP_008249312.1">
    <property type="nucleotide sequence ID" value="NZ_CP014544.1"/>
</dbReference>
<keyword evidence="3 10" id="KW-1003">Cell membrane</keyword>
<accession>A0A127M6I7</accession>
<keyword evidence="6 10" id="KW-0653">Protein transport</keyword>
<evidence type="ECO:0000259" key="14">
    <source>
        <dbReference type="Pfam" id="PF22599"/>
    </source>
</evidence>
<evidence type="ECO:0000256" key="7">
    <source>
        <dbReference type="ARBA" id="ARBA00022989"/>
    </source>
</evidence>
<dbReference type="FunFam" id="3.30.1360.200:FF:000002">
    <property type="entry name" value="Preprotein translocase subunit SecD"/>
    <property type="match status" value="1"/>
</dbReference>
<comment type="similarity">
    <text evidence="10">Belongs to the SecD/SecF family. SecD subfamily.</text>
</comment>
<dbReference type="InterPro" id="IPR005665">
    <property type="entry name" value="SecF_bac"/>
</dbReference>
<dbReference type="InterPro" id="IPR022646">
    <property type="entry name" value="SecD/SecF_CS"/>
</dbReference>
<feature type="transmembrane region" description="Helical" evidence="10">
    <location>
        <begin position="763"/>
        <end position="785"/>
    </location>
</feature>
<feature type="transmembrane region" description="Helical" evidence="10">
    <location>
        <begin position="451"/>
        <end position="473"/>
    </location>
</feature>
<dbReference type="Pfam" id="PF07549">
    <property type="entry name" value="Sec_GG"/>
    <property type="match status" value="2"/>
</dbReference>
<dbReference type="Gene3D" id="3.30.70.3400">
    <property type="match status" value="1"/>
</dbReference>
<comment type="similarity">
    <text evidence="11">Belongs to the SecD/SecF family. SecF subfamily.</text>
</comment>
<name>A0A127M6I7_9GAMM</name>
<dbReference type="InterPro" id="IPR055344">
    <property type="entry name" value="SecD_SecF_C_bact"/>
</dbReference>
<evidence type="ECO:0000313" key="15">
    <source>
        <dbReference type="EMBL" id="AMO68848.1"/>
    </source>
</evidence>
<evidence type="ECO:0000259" key="13">
    <source>
        <dbReference type="Pfam" id="PF21760"/>
    </source>
</evidence>
<evidence type="ECO:0000256" key="9">
    <source>
        <dbReference type="ARBA" id="ARBA00023136"/>
    </source>
</evidence>
<evidence type="ECO:0000256" key="6">
    <source>
        <dbReference type="ARBA" id="ARBA00022927"/>
    </source>
</evidence>
<dbReference type="NCBIfam" id="TIGR01129">
    <property type="entry name" value="secD"/>
    <property type="match status" value="1"/>
</dbReference>
<dbReference type="HAMAP" id="MF_01463_B">
    <property type="entry name" value="SecD_B"/>
    <property type="match status" value="1"/>
</dbReference>
<dbReference type="STRING" id="1470434.AZF00_11295"/>
<dbReference type="GO" id="GO:0065002">
    <property type="term" value="P:intracellular protein transmembrane transport"/>
    <property type="evidence" value="ECO:0007669"/>
    <property type="project" value="UniProtKB-UniRule"/>
</dbReference>
<dbReference type="Gene3D" id="1.20.1640.10">
    <property type="entry name" value="Multidrug efflux transporter AcrB transmembrane domain"/>
    <property type="match status" value="2"/>
</dbReference>
<feature type="domain" description="Protein translocase subunit SecDF P1" evidence="13">
    <location>
        <begin position="153"/>
        <end position="211"/>
    </location>
</feature>
<sequence length="842" mass="90125">MRYIKFKIFSYIAIVLIAIITALPSLLPSTWIADTPNWYQQHKVTLGLDLRGGSHLLLHIDDKKLLAETRLQFVDMVSSQLRTNGIPAAPAKISADTMTIKLRNTAQLDAAQQLAADLQKGQNPRQFKVSVVGDALNFEMSKAYRTQLLADAVQRSLEVLKRRINETGVVEPLITSQGNTGILVQLPGVKDPSRIKDLIGRTAQMSFHLVHDASRDGDVATLVLPGAEAQKQYTLNRQSLINGGDLSDARLGFDPNTQEAVVNFRLNQHGAEVFADITKANIGRAFAIVLDNVVVTAPVIRSIISGGAGQISGNFTSREASDLSLLLRAGSLPASLSIVEERTVGPDLGSDAIAMGVSTGLIGAALVLGFMMAAYGRWGLIANTALIIYVALLIAALAALDATLTLPGIAGLILSLGMAVDANILINERIKEECRVNVSGRFAVQRGFERAFSTILDSNITTLIAVGLLFLFGSGPVRGFAVTMAVGLILSMFTSIAVTRLIIDWRVNTLGRKPLVIKGLALLNGFGKHQTIPFLKASRVGIIMSAVLSVASIALMFQPGLHTGIDFNGGTVLEVRSPANTNIETLRQSLATLKLDNVAIQEFGEQGSFLVRLPSQPQTENAEARINAIKSAISSVAEDVAFPRLEMVGPSVSSEFIATSMIAVLLACSGMFIYLWSRYERYFAIGAMATLALDITKTLGFFALTGVEFNLTAIAALLALIGYSVNDKVVVFDRIRENLRANPDKPLADLINESLTSTLNRTVFTSATTFLAILPMGIAGGSAVASFALPMLFGIVIGTSSSILIAAPIVLILGEQAMEKLKLHAGASLAHDSNLFLREDRP</sequence>
<proteinExistence type="inferred from homology"/>
<feature type="transmembrane region" description="Helical" evidence="10">
    <location>
        <begin position="406"/>
        <end position="426"/>
    </location>
</feature>
<comment type="function">
    <text evidence="10">Part of the Sec protein translocase complex. Interacts with the SecYEG preprotein conducting channel. SecDF uses the proton motive force (PMF) to complete protein translocation after the ATP-dependent function of SecA.</text>
</comment>
<evidence type="ECO:0000259" key="12">
    <source>
        <dbReference type="Pfam" id="PF02355"/>
    </source>
</evidence>
<dbReference type="Pfam" id="PF02355">
    <property type="entry name" value="SecD_SecF_C"/>
    <property type="match status" value="2"/>
</dbReference>
<dbReference type="KEGG" id="zal:AZF00_11295"/>
<evidence type="ECO:0000256" key="8">
    <source>
        <dbReference type="ARBA" id="ARBA00023010"/>
    </source>
</evidence>
<dbReference type="Gene3D" id="3.30.1360.200">
    <property type="match status" value="1"/>
</dbReference>
<comment type="caution">
    <text evidence="10">Lacks conserved residue(s) required for the propagation of feature annotation.</text>
</comment>
<feature type="domain" description="Protein export membrane protein SecD/SecF C-terminal" evidence="12">
    <location>
        <begin position="630"/>
        <end position="815"/>
    </location>
</feature>
<dbReference type="SUPFAM" id="SSF82866">
    <property type="entry name" value="Multidrug efflux transporter AcrB transmembrane domain"/>
    <property type="match status" value="2"/>
</dbReference>
<keyword evidence="8 10" id="KW-0811">Translocation</keyword>
<dbReference type="EMBL" id="CP014544">
    <property type="protein sequence ID" value="AMO68848.1"/>
    <property type="molecule type" value="Genomic_DNA"/>
</dbReference>
<dbReference type="InterPro" id="IPR005791">
    <property type="entry name" value="SecD"/>
</dbReference>
<dbReference type="FunFam" id="1.20.1640.10:FF:000004">
    <property type="entry name" value="Protein translocase subunit SecD"/>
    <property type="match status" value="1"/>
</dbReference>
<dbReference type="NCBIfam" id="TIGR00966">
    <property type="entry name" value="transloc_SecF"/>
    <property type="match status" value="1"/>
</dbReference>
<dbReference type="PRINTS" id="PR01755">
    <property type="entry name" value="SECFTRNLCASE"/>
</dbReference>
<organism evidence="15 16">
    <name type="scientific">Zhongshania aliphaticivorans</name>
    <dbReference type="NCBI Taxonomy" id="1470434"/>
    <lineage>
        <taxon>Bacteria</taxon>
        <taxon>Pseudomonadati</taxon>
        <taxon>Pseudomonadota</taxon>
        <taxon>Gammaproteobacteria</taxon>
        <taxon>Cellvibrionales</taxon>
        <taxon>Spongiibacteraceae</taxon>
        <taxon>Zhongshania</taxon>
    </lineage>
</organism>
<keyword evidence="7 10" id="KW-1133">Transmembrane helix</keyword>
<dbReference type="InterPro" id="IPR048631">
    <property type="entry name" value="SecD_1st"/>
</dbReference>
<dbReference type="InterPro" id="IPR054384">
    <property type="entry name" value="SecDF_P1_head"/>
</dbReference>
<dbReference type="InterPro" id="IPR022813">
    <property type="entry name" value="SecD/SecF_arch_bac"/>
</dbReference>
<comment type="subunit">
    <text evidence="10">Forms a complex with SecF. Part of the essential Sec protein translocation apparatus which comprises SecA, SecYEG and auxiliary proteins SecDF-YajC and YidC.</text>
</comment>
<dbReference type="InterPro" id="IPR022645">
    <property type="entry name" value="SecD/SecF_bac"/>
</dbReference>
<comment type="subunit">
    <text evidence="11">Forms a complex with SecD. Part of the essential Sec protein translocation apparatus which comprises SecA, SecYEG and auxiliary proteins SecDF-YajC and YidC.</text>
</comment>
<protein>
    <recommendedName>
        <fullName evidence="10 11">Multifunctional fusion protein</fullName>
    </recommendedName>
    <domain>
        <recommendedName>
            <fullName evidence="10">Protein translocase subunit SecD</fullName>
        </recommendedName>
    </domain>
    <domain>
        <recommendedName>
            <fullName evidence="11">Protein-export membrane protein SecF</fullName>
        </recommendedName>
    </domain>
</protein>
<feature type="transmembrane region" description="Helical" evidence="10">
    <location>
        <begin position="479"/>
        <end position="503"/>
    </location>
</feature>
<dbReference type="GO" id="GO:0006605">
    <property type="term" value="P:protein targeting"/>
    <property type="evidence" value="ECO:0007669"/>
    <property type="project" value="UniProtKB-UniRule"/>
</dbReference>
<gene>
    <name evidence="10" type="primary">secD</name>
    <name evidence="11" type="synonym">secF</name>
    <name evidence="15" type="ORF">AZF00_11295</name>
</gene>
<evidence type="ECO:0000256" key="10">
    <source>
        <dbReference type="HAMAP-Rule" id="MF_01463"/>
    </source>
</evidence>
<evidence type="ECO:0000256" key="3">
    <source>
        <dbReference type="ARBA" id="ARBA00022475"/>
    </source>
</evidence>
<dbReference type="NCBIfam" id="TIGR00916">
    <property type="entry name" value="2A0604s01"/>
    <property type="match status" value="2"/>
</dbReference>
<comment type="subcellular location">
    <subcellularLocation>
        <location evidence="1 10">Cell membrane</location>
        <topology evidence="1 10">Multi-pass membrane protein</topology>
    </subcellularLocation>
</comment>
<dbReference type="Proteomes" id="UP000074119">
    <property type="component" value="Chromosome"/>
</dbReference>
<dbReference type="PANTHER" id="PTHR30081:SF1">
    <property type="entry name" value="PROTEIN TRANSLOCASE SUBUNIT SECD"/>
    <property type="match status" value="1"/>
</dbReference>
<evidence type="ECO:0000256" key="11">
    <source>
        <dbReference type="HAMAP-Rule" id="MF_01464"/>
    </source>
</evidence>
<keyword evidence="2 10" id="KW-0813">Transport</keyword>
<dbReference type="InterPro" id="IPR048634">
    <property type="entry name" value="SecD_SecF_C"/>
</dbReference>
<reference evidence="15 16" key="1">
    <citation type="submission" date="2015-12" db="EMBL/GenBank/DDBJ databases">
        <authorList>
            <person name="Shamseldin A."/>
            <person name="Moawad H."/>
            <person name="Abd El-Rahim W.M."/>
            <person name="Sadowsky M.J."/>
        </authorList>
    </citation>
    <scope>NUCLEOTIDE SEQUENCE [LARGE SCALE GENOMIC DNA]</scope>
    <source>
        <strain evidence="15 16">SM2</strain>
    </source>
</reference>
<feature type="transmembrane region" description="Helical" evidence="10">
    <location>
        <begin position="709"/>
        <end position="726"/>
    </location>
</feature>
<evidence type="ECO:0000313" key="16">
    <source>
        <dbReference type="Proteomes" id="UP000074119"/>
    </source>
</evidence>
<evidence type="ECO:0000256" key="1">
    <source>
        <dbReference type="ARBA" id="ARBA00004651"/>
    </source>
</evidence>
<feature type="domain" description="SecDF P1 head subdomain" evidence="14">
    <location>
        <begin position="225"/>
        <end position="334"/>
    </location>
</feature>
<feature type="transmembrane region" description="Helical" evidence="10">
    <location>
        <begin position="537"/>
        <end position="557"/>
    </location>
</feature>
<feature type="transmembrane region" description="Helical" evidence="10">
    <location>
        <begin position="791"/>
        <end position="813"/>
    </location>
</feature>
<dbReference type="NCBIfam" id="NF009583">
    <property type="entry name" value="PRK13024.1-3"/>
    <property type="match status" value="1"/>
</dbReference>
<dbReference type="GO" id="GO:0015450">
    <property type="term" value="F:protein-transporting ATPase activity"/>
    <property type="evidence" value="ECO:0007669"/>
    <property type="project" value="InterPro"/>
</dbReference>
<dbReference type="GO" id="GO:0043952">
    <property type="term" value="P:protein transport by the Sec complex"/>
    <property type="evidence" value="ECO:0007669"/>
    <property type="project" value="UniProtKB-UniRule"/>
</dbReference>
<dbReference type="HAMAP" id="MF_01464_B">
    <property type="entry name" value="SecF_B"/>
    <property type="match status" value="1"/>
</dbReference>
<dbReference type="Pfam" id="PF22599">
    <property type="entry name" value="SecDF_P1_head"/>
    <property type="match status" value="1"/>
</dbReference>
<keyword evidence="9 10" id="KW-0472">Membrane</keyword>
<evidence type="ECO:0000256" key="4">
    <source>
        <dbReference type="ARBA" id="ARBA00022519"/>
    </source>
</evidence>
<feature type="transmembrane region" description="Helical" evidence="10">
    <location>
        <begin position="656"/>
        <end position="675"/>
    </location>
</feature>
<dbReference type="GO" id="GO:0005886">
    <property type="term" value="C:plasma membrane"/>
    <property type="evidence" value="ECO:0007669"/>
    <property type="project" value="UniProtKB-SubCell"/>
</dbReference>
<dbReference type="PANTHER" id="PTHR30081">
    <property type="entry name" value="PROTEIN-EXPORT MEMBRANE PROTEIN SEC"/>
    <property type="match status" value="1"/>
</dbReference>
<feature type="transmembrane region" description="Helical" evidence="10">
    <location>
        <begin position="380"/>
        <end position="400"/>
    </location>
</feature>
<evidence type="ECO:0000256" key="5">
    <source>
        <dbReference type="ARBA" id="ARBA00022692"/>
    </source>
</evidence>
<feature type="transmembrane region" description="Helical" evidence="10">
    <location>
        <begin position="352"/>
        <end position="373"/>
    </location>
</feature>
<feature type="domain" description="Protein export membrane protein SecD/SecF C-terminal" evidence="12">
    <location>
        <begin position="335"/>
        <end position="503"/>
    </location>
</feature>
<evidence type="ECO:0000256" key="2">
    <source>
        <dbReference type="ARBA" id="ARBA00022448"/>
    </source>
</evidence>